<proteinExistence type="predicted"/>
<reference evidence="1 2" key="1">
    <citation type="journal article" date="2012" name="J. Bacteriol.">
        <title>Genome sequence of proteorhodopsin-containing sea ice bacterium Glaciecola punicea ACAM 611T.</title>
        <authorList>
            <person name="Qin Q.-L."/>
            <person name="Xie B.-B."/>
            <person name="Shu Y.-L."/>
            <person name="Rong J.-C."/>
            <person name="Zhao D.-L."/>
            <person name="Zhang X.-Y."/>
            <person name="Chen X.-L."/>
            <person name="Zhou B.-C."/>
            <person name="Zhanga Y.-Z."/>
        </authorList>
    </citation>
    <scope>NUCLEOTIDE SEQUENCE [LARGE SCALE GENOMIC DNA]</scope>
    <source>
        <strain evidence="1 2">ACAM 611</strain>
    </source>
</reference>
<protein>
    <submittedName>
        <fullName evidence="1">Uncharacterized protein</fullName>
    </submittedName>
</protein>
<accession>H5TAL7</accession>
<sequence length="52" mass="6198">MCVLSLNTARLVILVYAKKYEEFKNSDIKTFSNSELIDKYRVVFFVYTRCTH</sequence>
<comment type="caution">
    <text evidence="1">The sequence shown here is derived from an EMBL/GenBank/DDBJ whole genome shotgun (WGS) entry which is preliminary data.</text>
</comment>
<organism evidence="1 2">
    <name type="scientific">Glaciecola punicea ACAM 611</name>
    <dbReference type="NCBI Taxonomy" id="1121923"/>
    <lineage>
        <taxon>Bacteria</taxon>
        <taxon>Pseudomonadati</taxon>
        <taxon>Pseudomonadota</taxon>
        <taxon>Gammaproteobacteria</taxon>
        <taxon>Alteromonadales</taxon>
        <taxon>Alteromonadaceae</taxon>
        <taxon>Glaciecola</taxon>
    </lineage>
</organism>
<reference evidence="1 2" key="2">
    <citation type="journal article" date="2017" name="Antonie Van Leeuwenhoek">
        <title>Rhizobium rhizosphaerae sp. nov., a novel species isolated from rice rhizosphere.</title>
        <authorList>
            <person name="Zhao J.J."/>
            <person name="Zhang J."/>
            <person name="Zhang R.J."/>
            <person name="Zhang C.W."/>
            <person name="Yin H.Q."/>
            <person name="Zhang X.X."/>
        </authorList>
    </citation>
    <scope>NUCLEOTIDE SEQUENCE [LARGE SCALE GENOMIC DNA]</scope>
    <source>
        <strain evidence="1 2">ACAM 611</strain>
    </source>
</reference>
<dbReference type="AlphaFoldDB" id="H5TAL7"/>
<name>H5TAL7_9ALTE</name>
<dbReference type="Proteomes" id="UP000053586">
    <property type="component" value="Unassembled WGS sequence"/>
</dbReference>
<gene>
    <name evidence="1" type="ORF">GPUN_1220</name>
</gene>
<evidence type="ECO:0000313" key="1">
    <source>
        <dbReference type="EMBL" id="GAB55344.1"/>
    </source>
</evidence>
<keyword evidence="2" id="KW-1185">Reference proteome</keyword>
<evidence type="ECO:0000313" key="2">
    <source>
        <dbReference type="Proteomes" id="UP000053586"/>
    </source>
</evidence>
<dbReference type="EMBL" id="BAET01000012">
    <property type="protein sequence ID" value="GAB55344.1"/>
    <property type="molecule type" value="Genomic_DNA"/>
</dbReference>